<dbReference type="EMBL" id="CP089984">
    <property type="protein sequence ID" value="WXB16678.1"/>
    <property type="molecule type" value="Genomic_DNA"/>
</dbReference>
<dbReference type="InterPro" id="IPR029062">
    <property type="entry name" value="Class_I_gatase-like"/>
</dbReference>
<evidence type="ECO:0000259" key="3">
    <source>
        <dbReference type="Pfam" id="PF13519"/>
    </source>
</evidence>
<dbReference type="InterPro" id="IPR036465">
    <property type="entry name" value="vWFA_dom_sf"/>
</dbReference>
<dbReference type="Pfam" id="PF07584">
    <property type="entry name" value="BatA"/>
    <property type="match status" value="1"/>
</dbReference>
<dbReference type="Gene3D" id="3.40.50.880">
    <property type="match status" value="1"/>
</dbReference>
<dbReference type="SUPFAM" id="SSF53300">
    <property type="entry name" value="vWA-like"/>
    <property type="match status" value="1"/>
</dbReference>
<keyword evidence="1" id="KW-1133">Transmembrane helix</keyword>
<evidence type="ECO:0000259" key="2">
    <source>
        <dbReference type="Pfam" id="PF07584"/>
    </source>
</evidence>
<dbReference type="InterPro" id="IPR002035">
    <property type="entry name" value="VWF_A"/>
</dbReference>
<feature type="transmembrane region" description="Helical" evidence="1">
    <location>
        <begin position="6"/>
        <end position="22"/>
    </location>
</feature>
<name>A0ABZ2M3N8_9BACT</name>
<evidence type="ECO:0000256" key="1">
    <source>
        <dbReference type="SAM" id="Phobius"/>
    </source>
</evidence>
<organism evidence="4 5">
    <name type="scientific">Pendulispora albinea</name>
    <dbReference type="NCBI Taxonomy" id="2741071"/>
    <lineage>
        <taxon>Bacteria</taxon>
        <taxon>Pseudomonadati</taxon>
        <taxon>Myxococcota</taxon>
        <taxon>Myxococcia</taxon>
        <taxon>Myxococcales</taxon>
        <taxon>Sorangiineae</taxon>
        <taxon>Pendulisporaceae</taxon>
        <taxon>Pendulispora</taxon>
    </lineage>
</organism>
<sequence>MSFVAALALFVGVLVVAPYLAHRLRRKRADDRPFAAAHLVPPAPPRARRRSSLEDRALFATRALSVLALALLGASPLVRCSRLSLSRSSGASVALAIVLDDSMSMRASAEGDPQRGTSRFERARQGARELLASAREGDAVAIVAAGEPARVALAATTDLRAAQAALDGLAESDRATDLEGAVAMARALVGQLPQVDKRVVVLSDLADGHSDRPPLGEGSDMPVWVALPELRASGNDCALVSADRAGLRVRARVACSQASGAAGREVTLTDGDKVVAKVAAPQTTPGDAVLMLPAEPAGELHAHLTGTDAIASDDVATVMTESGPGAIAVIGDTAAESAATGGAPLIEQALAALKLEIGVRPIPVFPERAEDLAAFVGIVLDDPPGLTPEQRRALGDFMGNGGVVLLALGPRAAVAPLGASLEPVLAHAVRWEAVPPNVAGADPGSARGGLEEASTTLLDLDASRRAVLDLEDVGSLGKLLTWKDGAPLVAERSSGRGEAWVVTLPFSVDSSDLTLRPGFLSLLDVWVERARVHASPRRGGVGVPWVFAGVSHVTIRGPKGPIEVQREGNTWRASPPLIGTYQVAGGDGKHEIRVATPDVRELDFRPRAVAKSALGRDFGDTHAQVDVSWAVALVLLFLTACELGLRVFSSTAAPVEP</sequence>
<dbReference type="NCBIfam" id="TIGR02226">
    <property type="entry name" value="two_anch"/>
    <property type="match status" value="1"/>
</dbReference>
<evidence type="ECO:0000313" key="5">
    <source>
        <dbReference type="Proteomes" id="UP001370348"/>
    </source>
</evidence>
<accession>A0ABZ2M3N8</accession>
<dbReference type="InterPro" id="IPR024163">
    <property type="entry name" value="Aerotolerance_reg_N"/>
</dbReference>
<feature type="transmembrane region" description="Helical" evidence="1">
    <location>
        <begin position="57"/>
        <end position="78"/>
    </location>
</feature>
<dbReference type="SUPFAM" id="SSF52317">
    <property type="entry name" value="Class I glutamine amidotransferase-like"/>
    <property type="match status" value="1"/>
</dbReference>
<dbReference type="CDD" id="cd00198">
    <property type="entry name" value="vWFA"/>
    <property type="match status" value="1"/>
</dbReference>
<feature type="domain" description="Aerotolerance regulator N-terminal" evidence="2">
    <location>
        <begin position="1"/>
        <end position="76"/>
    </location>
</feature>
<dbReference type="Gene3D" id="3.40.50.410">
    <property type="entry name" value="von Willebrand factor, type A domain"/>
    <property type="match status" value="1"/>
</dbReference>
<reference evidence="4 5" key="1">
    <citation type="submission" date="2021-12" db="EMBL/GenBank/DDBJ databases">
        <title>Discovery of the Pendulisporaceae a myxobacterial family with distinct sporulation behavior and unique specialized metabolism.</title>
        <authorList>
            <person name="Garcia R."/>
            <person name="Popoff A."/>
            <person name="Bader C.D."/>
            <person name="Loehr J."/>
            <person name="Walesch S."/>
            <person name="Walt C."/>
            <person name="Boldt J."/>
            <person name="Bunk B."/>
            <person name="Haeckl F.J.F.P.J."/>
            <person name="Gunesch A.P."/>
            <person name="Birkelbach J."/>
            <person name="Nuebel U."/>
            <person name="Pietschmann T."/>
            <person name="Bach T."/>
            <person name="Mueller R."/>
        </authorList>
    </citation>
    <scope>NUCLEOTIDE SEQUENCE [LARGE SCALE GENOMIC DNA]</scope>
    <source>
        <strain evidence="4 5">MSr11954</strain>
    </source>
</reference>
<protein>
    <submittedName>
        <fullName evidence="4">BatA and WFA domain-containing protein</fullName>
    </submittedName>
</protein>
<dbReference type="InterPro" id="IPR011933">
    <property type="entry name" value="Double_TM_dom"/>
</dbReference>
<keyword evidence="5" id="KW-1185">Reference proteome</keyword>
<evidence type="ECO:0000313" key="4">
    <source>
        <dbReference type="EMBL" id="WXB16678.1"/>
    </source>
</evidence>
<dbReference type="PANTHER" id="PTHR37464">
    <property type="entry name" value="BLL2463 PROTEIN"/>
    <property type="match status" value="1"/>
</dbReference>
<keyword evidence="1" id="KW-0472">Membrane</keyword>
<proteinExistence type="predicted"/>
<dbReference type="Proteomes" id="UP001370348">
    <property type="component" value="Chromosome"/>
</dbReference>
<keyword evidence="1" id="KW-0812">Transmembrane</keyword>
<gene>
    <name evidence="4" type="ORF">LZC94_05220</name>
</gene>
<dbReference type="RefSeq" id="WP_394826305.1">
    <property type="nucleotide sequence ID" value="NZ_CP089984.1"/>
</dbReference>
<dbReference type="PANTHER" id="PTHR37464:SF1">
    <property type="entry name" value="BLL2463 PROTEIN"/>
    <property type="match status" value="1"/>
</dbReference>
<feature type="domain" description="VWFA" evidence="3">
    <location>
        <begin position="96"/>
        <end position="204"/>
    </location>
</feature>
<dbReference type="Pfam" id="PF13519">
    <property type="entry name" value="VWA_2"/>
    <property type="match status" value="1"/>
</dbReference>